<keyword evidence="8" id="KW-0636">Prenylation</keyword>
<keyword evidence="5 9" id="KW-0472">Membrane</keyword>
<dbReference type="Pfam" id="PF00631">
    <property type="entry name" value="G-gamma"/>
    <property type="match status" value="1"/>
</dbReference>
<dbReference type="InterPro" id="IPR015898">
    <property type="entry name" value="G-protein_gamma-like_dom"/>
</dbReference>
<dbReference type="PANTHER" id="PTHR13809">
    <property type="entry name" value="GUANINE NUCLEOTIDE-BINDING PROTEIN GAMMA SUBUNIT"/>
    <property type="match status" value="1"/>
</dbReference>
<reference evidence="12 13" key="1">
    <citation type="journal article" date="2019" name="Sci. Data">
        <title>Hybrid genome assembly and annotation of Danionella translucida.</title>
        <authorList>
            <person name="Kadobianskyi M."/>
            <person name="Schulze L."/>
            <person name="Schuelke M."/>
            <person name="Judkewitz B."/>
        </authorList>
    </citation>
    <scope>NUCLEOTIDE SEQUENCE [LARGE SCALE GENOMIC DNA]</scope>
    <source>
        <strain evidence="12 13">Bolton</strain>
    </source>
</reference>
<evidence type="ECO:0000256" key="9">
    <source>
        <dbReference type="RuleBase" id="RU004973"/>
    </source>
</evidence>
<keyword evidence="4" id="KW-0488">Methylation</keyword>
<dbReference type="STRING" id="623744.A0A553N5D0"/>
<sequence length="125" mass="13578">MRSEETDISTQSSSPVGGIRAQFVPEAAEEEDRPPSADDLLASLSHRLPPGPPFLRMARDMSDKEIMKMELDQLKVEVNTARTAVSATAPEIIAFVEAQSAEDPLIKGVPEDKNPFKEKGGCIIT</sequence>
<evidence type="ECO:0000256" key="3">
    <source>
        <dbReference type="ARBA" id="ARBA00022475"/>
    </source>
</evidence>
<dbReference type="SMART" id="SM01224">
    <property type="entry name" value="G_gamma"/>
    <property type="match status" value="1"/>
</dbReference>
<evidence type="ECO:0000259" key="11">
    <source>
        <dbReference type="PROSITE" id="PS50058"/>
    </source>
</evidence>
<evidence type="ECO:0000313" key="12">
    <source>
        <dbReference type="EMBL" id="TRY60603.1"/>
    </source>
</evidence>
<proteinExistence type="inferred from homology"/>
<evidence type="ECO:0000256" key="10">
    <source>
        <dbReference type="SAM" id="MobiDB-lite"/>
    </source>
</evidence>
<comment type="function">
    <text evidence="9">Guanine nucleotide-binding proteins (G proteins) are involved as a modulator or transducer in various transmembrane signaling systems. The beta and gamma chains are required for the GTPase activity, for replacement of GDP by GTP, and for G protein-effector interaction.</text>
</comment>
<comment type="caution">
    <text evidence="12">The sequence shown here is derived from an EMBL/GenBank/DDBJ whole genome shotgun (WGS) entry which is preliminary data.</text>
</comment>
<comment type="subunit">
    <text evidence="9">G proteins are composed of 3 units; alpha, beta and gamma.</text>
</comment>
<keyword evidence="13" id="KW-1185">Reference proteome</keyword>
<keyword evidence="7 9" id="KW-0449">Lipoprotein</keyword>
<evidence type="ECO:0000256" key="4">
    <source>
        <dbReference type="ARBA" id="ARBA00022481"/>
    </source>
</evidence>
<dbReference type="PRINTS" id="PR00321">
    <property type="entry name" value="GPROTEING"/>
</dbReference>
<feature type="region of interest" description="Disordered" evidence="10">
    <location>
        <begin position="1"/>
        <end position="39"/>
    </location>
</feature>
<dbReference type="Proteomes" id="UP000316079">
    <property type="component" value="Unassembled WGS sequence"/>
</dbReference>
<evidence type="ECO:0000256" key="7">
    <source>
        <dbReference type="ARBA" id="ARBA00023288"/>
    </source>
</evidence>
<comment type="similarity">
    <text evidence="2 9">Belongs to the G protein gamma family.</text>
</comment>
<protein>
    <recommendedName>
        <fullName evidence="9">Guanine nucleotide-binding protein subunit gamma</fullName>
    </recommendedName>
</protein>
<dbReference type="OrthoDB" id="9933679at2759"/>
<dbReference type="EMBL" id="SRMA01027044">
    <property type="protein sequence ID" value="TRY60603.1"/>
    <property type="molecule type" value="Genomic_DNA"/>
</dbReference>
<dbReference type="FunFam" id="4.10.260.10:FF:000001">
    <property type="entry name" value="Guanine nucleotide-binding protein subunit gamma"/>
    <property type="match status" value="1"/>
</dbReference>
<organism evidence="12 13">
    <name type="scientific">Danionella cerebrum</name>
    <dbReference type="NCBI Taxonomy" id="2873325"/>
    <lineage>
        <taxon>Eukaryota</taxon>
        <taxon>Metazoa</taxon>
        <taxon>Chordata</taxon>
        <taxon>Craniata</taxon>
        <taxon>Vertebrata</taxon>
        <taxon>Euteleostomi</taxon>
        <taxon>Actinopterygii</taxon>
        <taxon>Neopterygii</taxon>
        <taxon>Teleostei</taxon>
        <taxon>Ostariophysi</taxon>
        <taxon>Cypriniformes</taxon>
        <taxon>Danionidae</taxon>
        <taxon>Danioninae</taxon>
        <taxon>Danionella</taxon>
    </lineage>
</organism>
<dbReference type="GO" id="GO:0007186">
    <property type="term" value="P:G protein-coupled receptor signaling pathway"/>
    <property type="evidence" value="ECO:0007669"/>
    <property type="project" value="InterPro"/>
</dbReference>
<dbReference type="AlphaFoldDB" id="A0A553N5D0"/>
<dbReference type="SMART" id="SM00224">
    <property type="entry name" value="GGL"/>
    <property type="match status" value="1"/>
</dbReference>
<dbReference type="PROSITE" id="PS50058">
    <property type="entry name" value="G_PROTEIN_GAMMA"/>
    <property type="match status" value="1"/>
</dbReference>
<dbReference type="CDD" id="cd00068">
    <property type="entry name" value="GGL"/>
    <property type="match status" value="1"/>
</dbReference>
<gene>
    <name evidence="12" type="ORF">DNTS_007565</name>
</gene>
<evidence type="ECO:0000256" key="2">
    <source>
        <dbReference type="ARBA" id="ARBA00007431"/>
    </source>
</evidence>
<dbReference type="SUPFAM" id="SSF48670">
    <property type="entry name" value="Transducin (heterotrimeric G protein), gamma chain"/>
    <property type="match status" value="1"/>
</dbReference>
<dbReference type="GO" id="GO:0005834">
    <property type="term" value="C:heterotrimeric G-protein complex"/>
    <property type="evidence" value="ECO:0007669"/>
    <property type="project" value="InterPro"/>
</dbReference>
<evidence type="ECO:0000256" key="6">
    <source>
        <dbReference type="ARBA" id="ARBA00023224"/>
    </source>
</evidence>
<evidence type="ECO:0000256" key="1">
    <source>
        <dbReference type="ARBA" id="ARBA00004342"/>
    </source>
</evidence>
<keyword evidence="6 9" id="KW-0807">Transducer</keyword>
<accession>A0A553N5D0</accession>
<dbReference type="Gene3D" id="4.10.260.10">
    <property type="entry name" value="Transducin (heterotrimeric G protein), gamma chain"/>
    <property type="match status" value="1"/>
</dbReference>
<keyword evidence="3 9" id="KW-1003">Cell membrane</keyword>
<evidence type="ECO:0000256" key="8">
    <source>
        <dbReference type="ARBA" id="ARBA00023289"/>
    </source>
</evidence>
<dbReference type="InterPro" id="IPR001770">
    <property type="entry name" value="G-protein_gamma"/>
</dbReference>
<feature type="domain" description="G protein gamma" evidence="11">
    <location>
        <begin position="57"/>
        <end position="125"/>
    </location>
</feature>
<name>A0A553N5D0_9TELE</name>
<comment type="subcellular location">
    <subcellularLocation>
        <location evidence="1 9">Cell membrane</location>
        <topology evidence="1 9">Lipid-anchor</topology>
        <orientation evidence="1 9">Cytoplasmic side</orientation>
    </subcellularLocation>
</comment>
<dbReference type="GO" id="GO:0031681">
    <property type="term" value="F:G-protein beta-subunit binding"/>
    <property type="evidence" value="ECO:0007669"/>
    <property type="project" value="InterPro"/>
</dbReference>
<evidence type="ECO:0000313" key="13">
    <source>
        <dbReference type="Proteomes" id="UP000316079"/>
    </source>
</evidence>
<dbReference type="InterPro" id="IPR036284">
    <property type="entry name" value="GGL_sf"/>
</dbReference>
<evidence type="ECO:0000256" key="5">
    <source>
        <dbReference type="ARBA" id="ARBA00023136"/>
    </source>
</evidence>